<dbReference type="SUPFAM" id="SSF103247">
    <property type="entry name" value="TT1751-like"/>
    <property type="match status" value="1"/>
</dbReference>
<name>A0A2T2WI36_9FIRM</name>
<dbReference type="InterPro" id="IPR005180">
    <property type="entry name" value="DUF302"/>
</dbReference>
<dbReference type="InterPro" id="IPR016796">
    <property type="entry name" value="UCP021774"/>
</dbReference>
<dbReference type="InterPro" id="IPR035923">
    <property type="entry name" value="TT1751-like_sf"/>
</dbReference>
<organism evidence="2 3">
    <name type="scientific">Sulfobacillus acidophilus</name>
    <dbReference type="NCBI Taxonomy" id="53633"/>
    <lineage>
        <taxon>Bacteria</taxon>
        <taxon>Bacillati</taxon>
        <taxon>Bacillota</taxon>
        <taxon>Clostridia</taxon>
        <taxon>Eubacteriales</taxon>
        <taxon>Clostridiales Family XVII. Incertae Sedis</taxon>
        <taxon>Sulfobacillus</taxon>
    </lineage>
</organism>
<evidence type="ECO:0000259" key="1">
    <source>
        <dbReference type="Pfam" id="PF03625"/>
    </source>
</evidence>
<dbReference type="PANTHER" id="PTHR38342:SF1">
    <property type="entry name" value="SLR5037 PROTEIN"/>
    <property type="match status" value="1"/>
</dbReference>
<evidence type="ECO:0000313" key="2">
    <source>
        <dbReference type="EMBL" id="PSR21894.1"/>
    </source>
</evidence>
<dbReference type="PIRSF" id="PIRSF021774">
    <property type="entry name" value="UCP021774"/>
    <property type="match status" value="1"/>
</dbReference>
<evidence type="ECO:0000313" key="3">
    <source>
        <dbReference type="Proteomes" id="UP000241848"/>
    </source>
</evidence>
<proteinExistence type="predicted"/>
<reference evidence="2 3" key="1">
    <citation type="journal article" date="2014" name="BMC Genomics">
        <title>Comparison of environmental and isolate Sulfobacillus genomes reveals diverse carbon, sulfur, nitrogen, and hydrogen metabolisms.</title>
        <authorList>
            <person name="Justice N.B."/>
            <person name="Norman A."/>
            <person name="Brown C.T."/>
            <person name="Singh A."/>
            <person name="Thomas B.C."/>
            <person name="Banfield J.F."/>
        </authorList>
    </citation>
    <scope>NUCLEOTIDE SEQUENCE [LARGE SCALE GENOMIC DNA]</scope>
    <source>
        <strain evidence="2">AMDSBA3</strain>
    </source>
</reference>
<dbReference type="PANTHER" id="PTHR38342">
    <property type="entry name" value="SLR5037 PROTEIN"/>
    <property type="match status" value="1"/>
</dbReference>
<dbReference type="Proteomes" id="UP000241848">
    <property type="component" value="Unassembled WGS sequence"/>
</dbReference>
<comment type="caution">
    <text evidence="2">The sequence shown here is derived from an EMBL/GenBank/DDBJ whole genome shotgun (WGS) entry which is preliminary data.</text>
</comment>
<protein>
    <recommendedName>
        <fullName evidence="1">DUF302 domain-containing protein</fullName>
    </recommendedName>
</protein>
<gene>
    <name evidence="2" type="ORF">C7B45_08910</name>
</gene>
<feature type="domain" description="DUF302" evidence="1">
    <location>
        <begin position="37"/>
        <end position="100"/>
    </location>
</feature>
<dbReference type="AlphaFoldDB" id="A0A2T2WI36"/>
<dbReference type="EMBL" id="PXYV01000025">
    <property type="protein sequence ID" value="PSR21894.1"/>
    <property type="molecule type" value="Genomic_DNA"/>
</dbReference>
<sequence>MAQIIYQVQTKQTVDEAVHAIAETLQRHQFGVLWDLDINQKLVEKGLDAEPPYRILEVCSAPRAKQVLSRNPQAGNFLPCKIVVYQEAQTRQTIISFANPVALIGLIDDHRLDALAKEVGELLKQAVDEAAAFA</sequence>
<accession>A0A2T2WI36</accession>
<dbReference type="Gene3D" id="3.30.310.70">
    <property type="entry name" value="TT1751-like domain"/>
    <property type="match status" value="1"/>
</dbReference>
<dbReference type="CDD" id="cd14797">
    <property type="entry name" value="DUF302"/>
    <property type="match status" value="1"/>
</dbReference>
<dbReference type="Pfam" id="PF03625">
    <property type="entry name" value="DUF302"/>
    <property type="match status" value="1"/>
</dbReference>